<keyword evidence="4" id="KW-0067">ATP-binding</keyword>
<comment type="caution">
    <text evidence="6">The sequence shown here is derived from an EMBL/GenBank/DDBJ whole genome shotgun (WGS) entry which is preliminary data.</text>
</comment>
<dbReference type="InterPro" id="IPR057929">
    <property type="entry name" value="RamC_N"/>
</dbReference>
<dbReference type="SUPFAM" id="SSF158745">
    <property type="entry name" value="LanC-like"/>
    <property type="match status" value="1"/>
</dbReference>
<evidence type="ECO:0000313" key="7">
    <source>
        <dbReference type="Proteomes" id="UP000627292"/>
    </source>
</evidence>
<evidence type="ECO:0000313" key="6">
    <source>
        <dbReference type="EMBL" id="GGH65668.1"/>
    </source>
</evidence>
<feature type="domain" description="Protein kinase" evidence="5">
    <location>
        <begin position="182"/>
        <end position="448"/>
    </location>
</feature>
<dbReference type="Pfam" id="PF00069">
    <property type="entry name" value="Pkinase"/>
    <property type="match status" value="1"/>
</dbReference>
<accession>A0A917MWW5</accession>
<dbReference type="Gene3D" id="1.50.10.20">
    <property type="match status" value="1"/>
</dbReference>
<dbReference type="Pfam" id="PF25816">
    <property type="entry name" value="RamC_N"/>
    <property type="match status" value="1"/>
</dbReference>
<dbReference type="GO" id="GO:0031179">
    <property type="term" value="P:peptide modification"/>
    <property type="evidence" value="ECO:0007669"/>
    <property type="project" value="InterPro"/>
</dbReference>
<evidence type="ECO:0000256" key="1">
    <source>
        <dbReference type="ARBA" id="ARBA00022679"/>
    </source>
</evidence>
<dbReference type="SMART" id="SM00220">
    <property type="entry name" value="S_TKc"/>
    <property type="match status" value="1"/>
</dbReference>
<keyword evidence="3" id="KW-0418">Kinase</keyword>
<protein>
    <recommendedName>
        <fullName evidence="5">Protein kinase domain-containing protein</fullName>
    </recommendedName>
</protein>
<dbReference type="InterPro" id="IPR008266">
    <property type="entry name" value="Tyr_kinase_AS"/>
</dbReference>
<dbReference type="Pfam" id="PF05147">
    <property type="entry name" value="LANC_like"/>
    <property type="match status" value="1"/>
</dbReference>
<dbReference type="InterPro" id="IPR011009">
    <property type="entry name" value="Kinase-like_dom_sf"/>
</dbReference>
<dbReference type="AlphaFoldDB" id="A0A917MWW5"/>
<proteinExistence type="predicted"/>
<name>A0A917MWW5_9BACT</name>
<dbReference type="PANTHER" id="PTHR24349">
    <property type="entry name" value="SERINE/THREONINE-PROTEIN KINASE"/>
    <property type="match status" value="1"/>
</dbReference>
<dbReference type="GO" id="GO:0004672">
    <property type="term" value="F:protein kinase activity"/>
    <property type="evidence" value="ECO:0007669"/>
    <property type="project" value="InterPro"/>
</dbReference>
<reference evidence="6" key="1">
    <citation type="journal article" date="2014" name="Int. J. Syst. Evol. Microbiol.">
        <title>Complete genome sequence of Corynebacterium casei LMG S-19264T (=DSM 44701T), isolated from a smear-ripened cheese.</title>
        <authorList>
            <consortium name="US DOE Joint Genome Institute (JGI-PGF)"/>
            <person name="Walter F."/>
            <person name="Albersmeier A."/>
            <person name="Kalinowski J."/>
            <person name="Ruckert C."/>
        </authorList>
    </citation>
    <scope>NUCLEOTIDE SEQUENCE</scope>
    <source>
        <strain evidence="6">CGMCC 1.15290</strain>
    </source>
</reference>
<dbReference type="SUPFAM" id="SSF56112">
    <property type="entry name" value="Protein kinase-like (PK-like)"/>
    <property type="match status" value="1"/>
</dbReference>
<dbReference type="Proteomes" id="UP000627292">
    <property type="component" value="Unassembled WGS sequence"/>
</dbReference>
<dbReference type="GO" id="GO:0005524">
    <property type="term" value="F:ATP binding"/>
    <property type="evidence" value="ECO:0007669"/>
    <property type="project" value="UniProtKB-KW"/>
</dbReference>
<dbReference type="SMART" id="SM01260">
    <property type="entry name" value="LANC_like"/>
    <property type="match status" value="1"/>
</dbReference>
<dbReference type="InterPro" id="IPR000719">
    <property type="entry name" value="Prot_kinase_dom"/>
</dbReference>
<keyword evidence="2" id="KW-0547">Nucleotide-binding</keyword>
<keyword evidence="1" id="KW-0808">Transferase</keyword>
<evidence type="ECO:0000259" key="5">
    <source>
        <dbReference type="PROSITE" id="PS50011"/>
    </source>
</evidence>
<dbReference type="EMBL" id="BMIB01000002">
    <property type="protein sequence ID" value="GGH65668.1"/>
    <property type="molecule type" value="Genomic_DNA"/>
</dbReference>
<evidence type="ECO:0000256" key="3">
    <source>
        <dbReference type="ARBA" id="ARBA00022777"/>
    </source>
</evidence>
<dbReference type="InterPro" id="IPR007822">
    <property type="entry name" value="LANC-like"/>
</dbReference>
<sequence length="835" mass="93559">MITVQDIEMPAAYREWLVQKHMPFADKGIYIQVGELPAITGWMLELSVIALQLDSFMNKMLPFIADERVTFILPVEKEAAEVLIRAGAGYAQAARIIVLYSVRQQEIAALAEKLISLTEEFRSPQIPGTCWLGGCVYVRYGPFRVMQESAEAFSVPKNVSWPFGVRRPSSNSSGKKTLNNTYRITELIKHNPKGDAMKAIYYKGFFRVGKCFIKQGRINTFMDPVGRDVRDRLKWQYQLHQELEDMKGLPKALDLFEEDRDCYLVTELINGYPFTQMVHGAMLFNTWAGVPDRSRQQILGVLLQIVRLVGEMHARGYLHRDIAPENFLIVNDQVFMIDLELAWNKRTGQPSPAFILGSQGYMSPSQEAALIPVEEDDIYALGALMVFTFCSYQPARVNENLIEMQQRLHYFTGSSALADLVIACLQPLAEKRPRLSEIEGGIIGYSNLLLAGNIWEANSVEVNGLQLRNCVQRCLNAINSPLMASEEGIWWSLPRQNRLRQELLVQRVRTVYPAFIDGISGVLWVLAVAEKAGLAAGERTRYQTNLEVLKTKFLYAGNTGHGLYEGLAGLGVALSAGIKAGFILDDATARRDILHCLQQDVTGVDVAVGVSGHGLAVLCCLSHLDPDKAQELLESDIKYLLQEASHWKGKGIGAGFSNGLAGVLYFFWTYLHWFEHAEVRKCAISGMERLQKLHRQGIEKDLWLEGCTGWIKTYLRAFQITGDPEYRRMAESLLDRIPLTIGSNSYGYLQGVWGLGDVMVEAVKVLKRENDKKRVESLVGRTAWLLFNDTESEAYWVLQTGDAPVAGGVSDNAGGLFFLLRVLYPDSVSALFDPL</sequence>
<reference evidence="6" key="2">
    <citation type="submission" date="2020-09" db="EMBL/GenBank/DDBJ databases">
        <authorList>
            <person name="Sun Q."/>
            <person name="Zhou Y."/>
        </authorList>
    </citation>
    <scope>NUCLEOTIDE SEQUENCE</scope>
    <source>
        <strain evidence="6">CGMCC 1.15290</strain>
    </source>
</reference>
<dbReference type="RefSeq" id="WP_188951800.1">
    <property type="nucleotide sequence ID" value="NZ_BMIB01000002.1"/>
</dbReference>
<dbReference type="PROSITE" id="PS00109">
    <property type="entry name" value="PROTEIN_KINASE_TYR"/>
    <property type="match status" value="1"/>
</dbReference>
<gene>
    <name evidence="6" type="ORF">GCM10011379_19040</name>
</gene>
<evidence type="ECO:0000256" key="4">
    <source>
        <dbReference type="ARBA" id="ARBA00022840"/>
    </source>
</evidence>
<organism evidence="6 7">
    <name type="scientific">Filimonas zeae</name>
    <dbReference type="NCBI Taxonomy" id="1737353"/>
    <lineage>
        <taxon>Bacteria</taxon>
        <taxon>Pseudomonadati</taxon>
        <taxon>Bacteroidota</taxon>
        <taxon>Chitinophagia</taxon>
        <taxon>Chitinophagales</taxon>
        <taxon>Chitinophagaceae</taxon>
        <taxon>Filimonas</taxon>
    </lineage>
</organism>
<dbReference type="Gene3D" id="1.10.510.10">
    <property type="entry name" value="Transferase(Phosphotransferase) domain 1"/>
    <property type="match status" value="1"/>
</dbReference>
<evidence type="ECO:0000256" key="2">
    <source>
        <dbReference type="ARBA" id="ARBA00022741"/>
    </source>
</evidence>
<keyword evidence="7" id="KW-1185">Reference proteome</keyword>
<dbReference type="InterPro" id="IPR050205">
    <property type="entry name" value="CDPK_Ser/Thr_kinases"/>
</dbReference>
<dbReference type="PROSITE" id="PS50011">
    <property type="entry name" value="PROTEIN_KINASE_DOM"/>
    <property type="match status" value="1"/>
</dbReference>